<gene>
    <name evidence="3" type="ORF">BLNAU_3546</name>
</gene>
<feature type="compositionally biased region" description="Basic and acidic residues" evidence="1">
    <location>
        <begin position="42"/>
        <end position="58"/>
    </location>
</feature>
<name>A0ABQ9YCH5_9EUKA</name>
<evidence type="ECO:0000256" key="1">
    <source>
        <dbReference type="SAM" id="MobiDB-lite"/>
    </source>
</evidence>
<evidence type="ECO:0000313" key="4">
    <source>
        <dbReference type="Proteomes" id="UP001281761"/>
    </source>
</evidence>
<feature type="compositionally biased region" description="Basic and acidic residues" evidence="1">
    <location>
        <begin position="75"/>
        <end position="89"/>
    </location>
</feature>
<keyword evidence="4" id="KW-1185">Reference proteome</keyword>
<sequence>MVALIVLIIVIVVCTDGPVTTSEQHEGESLLDYLERINDANDVLKEKNKSENKTERTPAPKQGTIRQTIVGVEPSDEKQPVRARNVEKKDKKKRKKD</sequence>
<feature type="signal peptide" evidence="2">
    <location>
        <begin position="1"/>
        <end position="15"/>
    </location>
</feature>
<evidence type="ECO:0008006" key="5">
    <source>
        <dbReference type="Google" id="ProtNLM"/>
    </source>
</evidence>
<dbReference type="Proteomes" id="UP001281761">
    <property type="component" value="Unassembled WGS sequence"/>
</dbReference>
<keyword evidence="2" id="KW-0732">Signal</keyword>
<protein>
    <recommendedName>
        <fullName evidence="5">Secreted protein</fullName>
    </recommendedName>
</protein>
<accession>A0ABQ9YCH5</accession>
<comment type="caution">
    <text evidence="3">The sequence shown here is derived from an EMBL/GenBank/DDBJ whole genome shotgun (WGS) entry which is preliminary data.</text>
</comment>
<reference evidence="3 4" key="1">
    <citation type="journal article" date="2022" name="bioRxiv">
        <title>Genomics of Preaxostyla Flagellates Illuminates Evolutionary Transitions and the Path Towards Mitochondrial Loss.</title>
        <authorList>
            <person name="Novak L.V.F."/>
            <person name="Treitli S.C."/>
            <person name="Pyrih J."/>
            <person name="Halakuc P."/>
            <person name="Pipaliya S.V."/>
            <person name="Vacek V."/>
            <person name="Brzon O."/>
            <person name="Soukal P."/>
            <person name="Eme L."/>
            <person name="Dacks J.B."/>
            <person name="Karnkowska A."/>
            <person name="Elias M."/>
            <person name="Hampl V."/>
        </authorList>
    </citation>
    <scope>NUCLEOTIDE SEQUENCE [LARGE SCALE GENOMIC DNA]</scope>
    <source>
        <strain evidence="3">NAU3</strain>
        <tissue evidence="3">Gut</tissue>
    </source>
</reference>
<evidence type="ECO:0000256" key="2">
    <source>
        <dbReference type="SAM" id="SignalP"/>
    </source>
</evidence>
<evidence type="ECO:0000313" key="3">
    <source>
        <dbReference type="EMBL" id="KAK2961425.1"/>
    </source>
</evidence>
<feature type="chain" id="PRO_5045244382" description="Secreted protein" evidence="2">
    <location>
        <begin position="16"/>
        <end position="97"/>
    </location>
</feature>
<proteinExistence type="predicted"/>
<organism evidence="3 4">
    <name type="scientific">Blattamonas nauphoetae</name>
    <dbReference type="NCBI Taxonomy" id="2049346"/>
    <lineage>
        <taxon>Eukaryota</taxon>
        <taxon>Metamonada</taxon>
        <taxon>Preaxostyla</taxon>
        <taxon>Oxymonadida</taxon>
        <taxon>Blattamonas</taxon>
    </lineage>
</organism>
<dbReference type="EMBL" id="JARBJD010000016">
    <property type="protein sequence ID" value="KAK2961425.1"/>
    <property type="molecule type" value="Genomic_DNA"/>
</dbReference>
<feature type="region of interest" description="Disordered" evidence="1">
    <location>
        <begin position="42"/>
        <end position="97"/>
    </location>
</feature>